<proteinExistence type="predicted"/>
<protein>
    <submittedName>
        <fullName evidence="2">Contactin-associated protein-like 2</fullName>
    </submittedName>
</protein>
<organism evidence="2 3">
    <name type="scientific">Galemys pyrenaicus</name>
    <name type="common">Iberian desman</name>
    <name type="synonym">Pyrenean desman</name>
    <dbReference type="NCBI Taxonomy" id="202257"/>
    <lineage>
        <taxon>Eukaryota</taxon>
        <taxon>Metazoa</taxon>
        <taxon>Chordata</taxon>
        <taxon>Craniata</taxon>
        <taxon>Vertebrata</taxon>
        <taxon>Euteleostomi</taxon>
        <taxon>Mammalia</taxon>
        <taxon>Eutheria</taxon>
        <taxon>Laurasiatheria</taxon>
        <taxon>Eulipotyphla</taxon>
        <taxon>Talpidae</taxon>
        <taxon>Galemys</taxon>
    </lineage>
</organism>
<accession>A0A8J5ZZX2</accession>
<evidence type="ECO:0000313" key="2">
    <source>
        <dbReference type="EMBL" id="KAG8508995.1"/>
    </source>
</evidence>
<keyword evidence="3" id="KW-1185">Reference proteome</keyword>
<dbReference type="AlphaFoldDB" id="A0A8J5ZZX2"/>
<comment type="caution">
    <text evidence="2">The sequence shown here is derived from an EMBL/GenBank/DDBJ whole genome shotgun (WGS) entry which is preliminary data.</text>
</comment>
<dbReference type="Proteomes" id="UP000700334">
    <property type="component" value="Unassembled WGS sequence"/>
</dbReference>
<reference evidence="2" key="1">
    <citation type="journal article" date="2021" name="Evol. Appl.">
        <title>The genome of the Pyrenean desman and the effects of bottlenecks and inbreeding on the genomic landscape of an endangered species.</title>
        <authorList>
            <person name="Escoda L."/>
            <person name="Castresana J."/>
        </authorList>
    </citation>
    <scope>NUCLEOTIDE SEQUENCE</scope>
    <source>
        <strain evidence="2">IBE-C5619</strain>
    </source>
</reference>
<dbReference type="EMBL" id="JAGFMF010011959">
    <property type="protein sequence ID" value="KAG8508995.1"/>
    <property type="molecule type" value="Genomic_DNA"/>
</dbReference>
<gene>
    <name evidence="2" type="ORF">J0S82_003386</name>
</gene>
<evidence type="ECO:0000256" key="1">
    <source>
        <dbReference type="SAM" id="MobiDB-lite"/>
    </source>
</evidence>
<name>A0A8J5ZZX2_GALPY</name>
<evidence type="ECO:0000313" key="3">
    <source>
        <dbReference type="Proteomes" id="UP000700334"/>
    </source>
</evidence>
<sequence>MKLAMNNLERNLPIMEPRAGLRKDAGFLSYKDHLPVSQVVVGDTDRQGSEAKLSVGPLRCQGDNVNSGAWTPRGSSSRKSYTHLNPESTLTLWLSNLGSKLLEINVVEETLVRDGEGGQLRPEVSPLTHTPSQQEHCGERKDMLYSQLPE</sequence>
<dbReference type="OrthoDB" id="6133876at2759"/>
<feature type="region of interest" description="Disordered" evidence="1">
    <location>
        <begin position="113"/>
        <end position="150"/>
    </location>
</feature>